<dbReference type="AlphaFoldDB" id="L7MJI6"/>
<organism evidence="1">
    <name type="scientific">Rhipicephalus pulchellus</name>
    <name type="common">Yellow backed tick</name>
    <name type="synonym">Dermacentor pulchellus</name>
    <dbReference type="NCBI Taxonomy" id="72859"/>
    <lineage>
        <taxon>Eukaryota</taxon>
        <taxon>Metazoa</taxon>
        <taxon>Ecdysozoa</taxon>
        <taxon>Arthropoda</taxon>
        <taxon>Chelicerata</taxon>
        <taxon>Arachnida</taxon>
        <taxon>Acari</taxon>
        <taxon>Parasitiformes</taxon>
        <taxon>Ixodida</taxon>
        <taxon>Ixodoidea</taxon>
        <taxon>Ixodidae</taxon>
        <taxon>Rhipicephalinae</taxon>
        <taxon>Rhipicephalus</taxon>
        <taxon>Rhipicephalus</taxon>
    </lineage>
</organism>
<reference evidence="1" key="1">
    <citation type="submission" date="2012-11" db="EMBL/GenBank/DDBJ databases">
        <authorList>
            <person name="Lucero-Rivera Y.E."/>
            <person name="Tovar-Ramirez D."/>
        </authorList>
    </citation>
    <scope>NUCLEOTIDE SEQUENCE</scope>
    <source>
        <tissue evidence="1">Salivary gland</tissue>
    </source>
</reference>
<name>L7MJI6_RHIPC</name>
<protein>
    <submittedName>
        <fullName evidence="1">Uncharacterized protein</fullName>
    </submittedName>
</protein>
<accession>L7MJI6</accession>
<sequence>TNWKSYRKKVLHLFEEYYGDPRKMSSSPLFMKHGILKARQIYEYKLLLYIYKNKLHTTTARETALKYSLRRQRIHVPATRTGYGRALITYRAGLLLNRLGEQLNFNLSLTQFKHHTKDRLVNGLV</sequence>
<feature type="non-terminal residue" evidence="1">
    <location>
        <position position="1"/>
    </location>
</feature>
<dbReference type="EMBL" id="GACK01001057">
    <property type="protein sequence ID" value="JAA63977.1"/>
    <property type="molecule type" value="mRNA"/>
</dbReference>
<evidence type="ECO:0000313" key="1">
    <source>
        <dbReference type="EMBL" id="JAA63977.1"/>
    </source>
</evidence>
<proteinExistence type="evidence at transcript level"/>
<reference evidence="1" key="2">
    <citation type="journal article" date="2015" name="J. Proteomics">
        <title>Sexual differences in the sialomes of the zebra tick, Rhipicephalus pulchellus.</title>
        <authorList>
            <person name="Tan A.W."/>
            <person name="Francischetti I.M."/>
            <person name="Slovak M."/>
            <person name="Kini R.M."/>
            <person name="Ribeiro J.M."/>
        </authorList>
    </citation>
    <scope>NUCLEOTIDE SEQUENCE</scope>
    <source>
        <tissue evidence="1">Salivary gland</tissue>
    </source>
</reference>